<keyword evidence="5" id="KW-0472">Membrane</keyword>
<dbReference type="GO" id="GO:0004497">
    <property type="term" value="F:monooxygenase activity"/>
    <property type="evidence" value="ECO:0007669"/>
    <property type="project" value="InterPro"/>
</dbReference>
<feature type="transmembrane region" description="Helical" evidence="5">
    <location>
        <begin position="517"/>
        <end position="541"/>
    </location>
</feature>
<keyword evidence="2" id="KW-0285">Flavoprotein</keyword>
<keyword evidence="5" id="KW-0812">Transmembrane</keyword>
<name>A0A9W4XPW9_9PLEO</name>
<feature type="transmembrane region" description="Helical" evidence="5">
    <location>
        <begin position="718"/>
        <end position="743"/>
    </location>
</feature>
<keyword evidence="4" id="KW-0560">Oxidoreductase</keyword>
<feature type="transmembrane region" description="Helical" evidence="5">
    <location>
        <begin position="646"/>
        <end position="667"/>
    </location>
</feature>
<evidence type="ECO:0000256" key="5">
    <source>
        <dbReference type="SAM" id="Phobius"/>
    </source>
</evidence>
<evidence type="ECO:0000256" key="2">
    <source>
        <dbReference type="ARBA" id="ARBA00022630"/>
    </source>
</evidence>
<accession>A0A9W4XPW9</accession>
<dbReference type="Gene3D" id="3.50.50.60">
    <property type="entry name" value="FAD/NAD(P)-binding domain"/>
    <property type="match status" value="1"/>
</dbReference>
<protein>
    <recommendedName>
        <fullName evidence="6">FAD-binding domain-containing protein</fullName>
    </recommendedName>
</protein>
<dbReference type="Pfam" id="PF01494">
    <property type="entry name" value="FAD_binding_3"/>
    <property type="match status" value="2"/>
</dbReference>
<dbReference type="EMBL" id="CAOQHR010000010">
    <property type="protein sequence ID" value="CAI6339934.1"/>
    <property type="molecule type" value="Genomic_DNA"/>
</dbReference>
<evidence type="ECO:0000256" key="4">
    <source>
        <dbReference type="ARBA" id="ARBA00023002"/>
    </source>
</evidence>
<gene>
    <name evidence="7" type="ORF">PDIGIT_LOCUS13099</name>
</gene>
<dbReference type="InterPro" id="IPR050562">
    <property type="entry name" value="FAD_mOase_fung"/>
</dbReference>
<organism evidence="7 8">
    <name type="scientific">Periconia digitata</name>
    <dbReference type="NCBI Taxonomy" id="1303443"/>
    <lineage>
        <taxon>Eukaryota</taxon>
        <taxon>Fungi</taxon>
        <taxon>Dikarya</taxon>
        <taxon>Ascomycota</taxon>
        <taxon>Pezizomycotina</taxon>
        <taxon>Dothideomycetes</taxon>
        <taxon>Pleosporomycetidae</taxon>
        <taxon>Pleosporales</taxon>
        <taxon>Massarineae</taxon>
        <taxon>Periconiaceae</taxon>
        <taxon>Periconia</taxon>
    </lineage>
</organism>
<evidence type="ECO:0000256" key="1">
    <source>
        <dbReference type="ARBA" id="ARBA00007992"/>
    </source>
</evidence>
<evidence type="ECO:0000256" key="3">
    <source>
        <dbReference type="ARBA" id="ARBA00022827"/>
    </source>
</evidence>
<dbReference type="PRINTS" id="PR00420">
    <property type="entry name" value="RNGMNOXGNASE"/>
</dbReference>
<sequence>MSHEPFRVLIAGGGIAGLTLAIMLERFDIDYLLFEAYGDIAPAAGASIGLFPNGLRILDQIDCYEPLKKLIEPLDDRIYTRDENGKPITTLKGLPKRLEQRHGYPLMFFDRQWLLQVLYDQLKDKKKILINQKVKNISLIDSAVEVTCGSGQTFRGSIVVGADGVHSAVRKEMHRIGNQLEPGYFPHKEDDKIPCYYVCSYGIAQDVPGWVHGDAAQVLGKGHSQLVVSGPRHRVYWFFFSRLPEPRYGGDIPVLTRDDEENFIERYADTAITEDVTFGQLYAKRLTSTLTPLHEFVCKKWFFNRIIVLGDSAHKANPIGGQGGNSAIESATELVNALLEKRASHTKGLTNLNDVDVIEILRNTEIARHDRAEWVVTSSHQQQSLMASEKRILSKIFWSFLIRLKGNEAVIDIFSQSFISASRLKALPLKKRPRSIPYEDELPARPVKTWKVLDITVFGFLGWLLVAWIRNQTSEISSTHIGSRSPAHQLYVISQIIPSMLIPIVESYRSGNEGSPLALPSVFLLAMWQYGATPVVAVYMISHALLSFDSLAGRHIQLDVVQILSTGTRIGYVLLALLAAVVVWVCDSGSISGRLIYLAPLALCALTYTSKAVLSFRNEGQTPQSEKNAASMEQYRNQDMPYLRRMYVDAMVIQATVHVGTLIYTFGPLSNPVPICHCFDKKMFDTNLVVTAAACLLMSLYTVWSLRRLGYVTTWEYVVALLASLIGEVLVGPGAVLIGLWSWREDVLVRLGTW</sequence>
<comment type="caution">
    <text evidence="7">The sequence shown here is derived from an EMBL/GenBank/DDBJ whole genome shotgun (WGS) entry which is preliminary data.</text>
</comment>
<evidence type="ECO:0000313" key="8">
    <source>
        <dbReference type="Proteomes" id="UP001152607"/>
    </source>
</evidence>
<keyword evidence="8" id="KW-1185">Reference proteome</keyword>
<dbReference type="InterPro" id="IPR002938">
    <property type="entry name" value="FAD-bd"/>
</dbReference>
<reference evidence="7" key="1">
    <citation type="submission" date="2023-01" db="EMBL/GenBank/DDBJ databases">
        <authorList>
            <person name="Van Ghelder C."/>
            <person name="Rancurel C."/>
        </authorList>
    </citation>
    <scope>NUCLEOTIDE SEQUENCE</scope>
    <source>
        <strain evidence="7">CNCM I-4278</strain>
    </source>
</reference>
<dbReference type="AlphaFoldDB" id="A0A9W4XPW9"/>
<feature type="domain" description="FAD-binding" evidence="6">
    <location>
        <begin position="258"/>
        <end position="340"/>
    </location>
</feature>
<dbReference type="GO" id="GO:0071949">
    <property type="term" value="F:FAD binding"/>
    <property type="evidence" value="ECO:0007669"/>
    <property type="project" value="InterPro"/>
</dbReference>
<evidence type="ECO:0000259" key="6">
    <source>
        <dbReference type="Pfam" id="PF01494"/>
    </source>
</evidence>
<evidence type="ECO:0000313" key="7">
    <source>
        <dbReference type="EMBL" id="CAI6339934.1"/>
    </source>
</evidence>
<dbReference type="PANTHER" id="PTHR47356">
    <property type="entry name" value="FAD-DEPENDENT MONOOXYGENASE ASQG-RELATED"/>
    <property type="match status" value="1"/>
</dbReference>
<dbReference type="PANTHER" id="PTHR47356:SF2">
    <property type="entry name" value="FAD-BINDING DOMAIN-CONTAINING PROTEIN-RELATED"/>
    <property type="match status" value="1"/>
</dbReference>
<comment type="similarity">
    <text evidence="1">Belongs to the paxM FAD-dependent monooxygenase family.</text>
</comment>
<feature type="transmembrane region" description="Helical" evidence="5">
    <location>
        <begin position="687"/>
        <end position="706"/>
    </location>
</feature>
<proteinExistence type="inferred from homology"/>
<keyword evidence="5" id="KW-1133">Transmembrane helix</keyword>
<dbReference type="OrthoDB" id="10029326at2759"/>
<feature type="transmembrane region" description="Helical" evidence="5">
    <location>
        <begin position="6"/>
        <end position="24"/>
    </location>
</feature>
<dbReference type="InterPro" id="IPR036188">
    <property type="entry name" value="FAD/NAD-bd_sf"/>
</dbReference>
<feature type="transmembrane region" description="Helical" evidence="5">
    <location>
        <begin position="561"/>
        <end position="586"/>
    </location>
</feature>
<keyword evidence="3" id="KW-0274">FAD</keyword>
<feature type="domain" description="FAD-binding" evidence="6">
    <location>
        <begin position="7"/>
        <end position="173"/>
    </location>
</feature>
<dbReference type="SUPFAM" id="SSF51905">
    <property type="entry name" value="FAD/NAD(P)-binding domain"/>
    <property type="match status" value="1"/>
</dbReference>
<dbReference type="Proteomes" id="UP001152607">
    <property type="component" value="Unassembled WGS sequence"/>
</dbReference>